<protein>
    <recommendedName>
        <fullName evidence="2">Protein ENHANCED DISEASE RESISTANCE 2 C-terminal domain-containing protein</fullName>
    </recommendedName>
</protein>
<sequence length="515" mass="58355">MGGCMSQGRKGGEGGCVGRRRTETSPKRRRRRRIMGRRRFLKRGSMESIDETTSKVEDCGSDGGERNDGLAYINPTFQSLSERTEDAWFDTEVEWEVDDDYLSVQEDTFSLNGLEGSSNSCISSLKDTTHGDAYNIDSHLTHLGDERLSQKHGEQSNRTLNVEKHAGTSTITSDEGGLLGNCGILPGNCLSCLTSTASHVDRRNSLSSSPTHSKKKDSSRLSFKWRFGEGNPTTPHSTKSYLERPIAGAQVRFCQLEKQTFDSWSSIDPSSFRIRGPNYLRDKKKEFASNSAAYYPFGVDVFLCQQKIKHIARFVELPDVDISGKIPTLLVVNVQVPLYPATIFQSETDGEGMSFVLYFKLSESFSKEMPFHFQENLRRLISDEVEKVKGFPMDTVSPFRERLKILGRVGNIDDLHMSTAERKLMHAYNEKPVLSRPQHEFYSGENYFEIDLDMHRFSYISRKGFEVFLDRLKLCILDVGLTIQGNKAEELPEQVLCCIRLNGINYTEYHQLVVT</sequence>
<feature type="compositionally biased region" description="Basic and acidic residues" evidence="1">
    <location>
        <begin position="148"/>
        <end position="166"/>
    </location>
</feature>
<accession>A0A0K9P077</accession>
<feature type="region of interest" description="Disordered" evidence="1">
    <location>
        <begin position="1"/>
        <end position="34"/>
    </location>
</feature>
<reference evidence="4" key="1">
    <citation type="journal article" date="2016" name="Nature">
        <title>The genome of the seagrass Zostera marina reveals angiosperm adaptation to the sea.</title>
        <authorList>
            <person name="Olsen J.L."/>
            <person name="Rouze P."/>
            <person name="Verhelst B."/>
            <person name="Lin Y.-C."/>
            <person name="Bayer T."/>
            <person name="Collen J."/>
            <person name="Dattolo E."/>
            <person name="De Paoli E."/>
            <person name="Dittami S."/>
            <person name="Maumus F."/>
            <person name="Michel G."/>
            <person name="Kersting A."/>
            <person name="Lauritano C."/>
            <person name="Lohaus R."/>
            <person name="Toepel M."/>
            <person name="Tonon T."/>
            <person name="Vanneste K."/>
            <person name="Amirebrahimi M."/>
            <person name="Brakel J."/>
            <person name="Bostroem C."/>
            <person name="Chovatia M."/>
            <person name="Grimwood J."/>
            <person name="Jenkins J.W."/>
            <person name="Jueterbock A."/>
            <person name="Mraz A."/>
            <person name="Stam W.T."/>
            <person name="Tice H."/>
            <person name="Bornberg-Bauer E."/>
            <person name="Green P.J."/>
            <person name="Pearson G.A."/>
            <person name="Procaccini G."/>
            <person name="Duarte C.M."/>
            <person name="Schmutz J."/>
            <person name="Reusch T.B.H."/>
            <person name="Van de Peer Y."/>
        </authorList>
    </citation>
    <scope>NUCLEOTIDE SEQUENCE [LARGE SCALE GENOMIC DNA]</scope>
    <source>
        <strain evidence="4">cv. Finnish</strain>
    </source>
</reference>
<name>A0A0K9P077_ZOSMR</name>
<organism evidence="3 4">
    <name type="scientific">Zostera marina</name>
    <name type="common">Eelgrass</name>
    <dbReference type="NCBI Taxonomy" id="29655"/>
    <lineage>
        <taxon>Eukaryota</taxon>
        <taxon>Viridiplantae</taxon>
        <taxon>Streptophyta</taxon>
        <taxon>Embryophyta</taxon>
        <taxon>Tracheophyta</taxon>
        <taxon>Spermatophyta</taxon>
        <taxon>Magnoliopsida</taxon>
        <taxon>Liliopsida</taxon>
        <taxon>Zosteraceae</taxon>
        <taxon>Zostera</taxon>
    </lineage>
</organism>
<evidence type="ECO:0000313" key="3">
    <source>
        <dbReference type="EMBL" id="KMZ62393.1"/>
    </source>
</evidence>
<dbReference type="OMA" id="EIPPHFQ"/>
<dbReference type="STRING" id="29655.A0A0K9P077"/>
<gene>
    <name evidence="3" type="ORF">ZOSMA_46G00690</name>
</gene>
<evidence type="ECO:0000259" key="2">
    <source>
        <dbReference type="Pfam" id="PF07059"/>
    </source>
</evidence>
<dbReference type="AlphaFoldDB" id="A0A0K9P077"/>
<dbReference type="Proteomes" id="UP000036987">
    <property type="component" value="Unassembled WGS sequence"/>
</dbReference>
<dbReference type="Pfam" id="PF07059">
    <property type="entry name" value="EDR2_C"/>
    <property type="match status" value="1"/>
</dbReference>
<feature type="domain" description="Protein ENHANCED DISEASE RESISTANCE 2 C-terminal" evidence="2">
    <location>
        <begin position="264"/>
        <end position="504"/>
    </location>
</feature>
<feature type="region of interest" description="Disordered" evidence="1">
    <location>
        <begin position="148"/>
        <end position="171"/>
    </location>
</feature>
<keyword evidence="4" id="KW-1185">Reference proteome</keyword>
<dbReference type="InterPro" id="IPR009769">
    <property type="entry name" value="EDR2_C"/>
</dbReference>
<dbReference type="EMBL" id="LFYR01001368">
    <property type="protein sequence ID" value="KMZ62393.1"/>
    <property type="molecule type" value="Genomic_DNA"/>
</dbReference>
<evidence type="ECO:0000313" key="4">
    <source>
        <dbReference type="Proteomes" id="UP000036987"/>
    </source>
</evidence>
<comment type="caution">
    <text evidence="3">The sequence shown here is derived from an EMBL/GenBank/DDBJ whole genome shotgun (WGS) entry which is preliminary data.</text>
</comment>
<dbReference type="PANTHER" id="PTHR31558">
    <property type="entry name" value="CW14 PROTEIN"/>
    <property type="match status" value="1"/>
</dbReference>
<proteinExistence type="predicted"/>
<dbReference type="PANTHER" id="PTHR31558:SF3">
    <property type="entry name" value="CW14 PROTEIN"/>
    <property type="match status" value="1"/>
</dbReference>
<dbReference type="OrthoDB" id="9970435at2759"/>
<evidence type="ECO:0000256" key="1">
    <source>
        <dbReference type="SAM" id="MobiDB-lite"/>
    </source>
</evidence>